<dbReference type="Gene3D" id="1.10.150.690">
    <property type="entry name" value="DUF2063"/>
    <property type="match status" value="1"/>
</dbReference>
<gene>
    <name evidence="2" type="ORF">AUC68_04140</name>
</gene>
<organism evidence="2 3">
    <name type="scientific">Methyloceanibacter methanicus</name>
    <dbReference type="NCBI Taxonomy" id="1774968"/>
    <lineage>
        <taxon>Bacteria</taxon>
        <taxon>Pseudomonadati</taxon>
        <taxon>Pseudomonadota</taxon>
        <taxon>Alphaproteobacteria</taxon>
        <taxon>Hyphomicrobiales</taxon>
        <taxon>Hyphomicrobiaceae</taxon>
        <taxon>Methyloceanibacter</taxon>
    </lineage>
</organism>
<reference evidence="2 3" key="1">
    <citation type="journal article" date="2016" name="Environ. Microbiol.">
        <title>New Methyloceanibacter diversity from North Sea sediments includes methanotroph containing solely the soluble methane monooxygenase.</title>
        <authorList>
            <person name="Vekeman B."/>
            <person name="Kerckhof F.M."/>
            <person name="Cremers G."/>
            <person name="de Vos P."/>
            <person name="Vandamme P."/>
            <person name="Boon N."/>
            <person name="Op den Camp H.J."/>
            <person name="Heylen K."/>
        </authorList>
    </citation>
    <scope>NUCLEOTIDE SEQUENCE [LARGE SCALE GENOMIC DNA]</scope>
    <source>
        <strain evidence="2 3">R-67174</strain>
    </source>
</reference>
<dbReference type="RefSeq" id="WP_069437147.1">
    <property type="nucleotide sequence ID" value="NZ_LPWG01000011.1"/>
</dbReference>
<comment type="caution">
    <text evidence="2">The sequence shown here is derived from an EMBL/GenBank/DDBJ whole genome shotgun (WGS) entry which is preliminary data.</text>
</comment>
<accession>A0A1E3W244</accession>
<proteinExistence type="predicted"/>
<evidence type="ECO:0000313" key="2">
    <source>
        <dbReference type="EMBL" id="ODR99206.1"/>
    </source>
</evidence>
<dbReference type="STRING" id="1774968.AUC68_04140"/>
<protein>
    <recommendedName>
        <fullName evidence="1">Putative DNA-binding domain-containing protein</fullName>
    </recommendedName>
</protein>
<keyword evidence="3" id="KW-1185">Reference proteome</keyword>
<evidence type="ECO:0000259" key="1">
    <source>
        <dbReference type="Pfam" id="PF09836"/>
    </source>
</evidence>
<dbReference type="InterPro" id="IPR018640">
    <property type="entry name" value="DUF2063"/>
</dbReference>
<feature type="domain" description="Putative DNA-binding" evidence="1">
    <location>
        <begin position="14"/>
        <end position="105"/>
    </location>
</feature>
<name>A0A1E3W244_9HYPH</name>
<dbReference type="OrthoDB" id="4146344at2"/>
<dbReference type="Pfam" id="PF09836">
    <property type="entry name" value="DUF2063"/>
    <property type="match status" value="1"/>
</dbReference>
<evidence type="ECO:0000313" key="3">
    <source>
        <dbReference type="Proteomes" id="UP000094501"/>
    </source>
</evidence>
<sequence>MRTAATRHQGDLEHQTAFARAVLDAEADVPVFLTGRTGRSAGRRFAVYRNNVYAGLIDVLAGRFPATAKLVGEAFFRAMAREYVAASPPRSAVLLHYGADFADYVGAFPPASAVPYLADVARLEWAWHSAYHAADAAPLSQEALAALGASAEAMTFALHPSLALVRSSYPVITIWELALRDGEDEPARLPADREDALVLRPALQVAVHRLPPGGAAFVQALSGGNPLPAAAAAALDDDADFDLAANLAGLMRSGAIVAMREPA</sequence>
<dbReference type="AlphaFoldDB" id="A0A1E3W244"/>
<dbReference type="EMBL" id="LPWG01000011">
    <property type="protein sequence ID" value="ODR99206.1"/>
    <property type="molecule type" value="Genomic_DNA"/>
</dbReference>
<dbReference type="InterPro" id="IPR044922">
    <property type="entry name" value="DUF2063_N_sf"/>
</dbReference>
<dbReference type="Proteomes" id="UP000094501">
    <property type="component" value="Unassembled WGS sequence"/>
</dbReference>